<accession>A0A7R9DJ48</accession>
<dbReference type="Gene3D" id="3.10.100.10">
    <property type="entry name" value="Mannose-Binding Protein A, subunit A"/>
    <property type="match status" value="1"/>
</dbReference>
<dbReference type="PANTHER" id="PTHR22803">
    <property type="entry name" value="MANNOSE, PHOSPHOLIPASE, LECTIN RECEPTOR RELATED"/>
    <property type="match status" value="1"/>
</dbReference>
<evidence type="ECO:0000256" key="1">
    <source>
        <dbReference type="ARBA" id="ARBA00023157"/>
    </source>
</evidence>
<protein>
    <recommendedName>
        <fullName evidence="2">C-type lectin domain-containing protein</fullName>
    </recommendedName>
</protein>
<dbReference type="CDD" id="cd00037">
    <property type="entry name" value="CLECT"/>
    <property type="match status" value="1"/>
</dbReference>
<proteinExistence type="predicted"/>
<evidence type="ECO:0000313" key="3">
    <source>
        <dbReference type="EMBL" id="CAD7414511.1"/>
    </source>
</evidence>
<dbReference type="EMBL" id="OD007985">
    <property type="protein sequence ID" value="CAD7414511.1"/>
    <property type="molecule type" value="Genomic_DNA"/>
</dbReference>
<reference evidence="3" key="1">
    <citation type="submission" date="2020-11" db="EMBL/GenBank/DDBJ databases">
        <authorList>
            <person name="Tran Van P."/>
        </authorList>
    </citation>
    <scope>NUCLEOTIDE SEQUENCE</scope>
</reference>
<dbReference type="SMART" id="SM00034">
    <property type="entry name" value="CLECT"/>
    <property type="match status" value="1"/>
</dbReference>
<dbReference type="InterPro" id="IPR001304">
    <property type="entry name" value="C-type_lectin-like"/>
</dbReference>
<dbReference type="Pfam" id="PF00059">
    <property type="entry name" value="Lectin_C"/>
    <property type="match status" value="1"/>
</dbReference>
<dbReference type="AlphaFoldDB" id="A0A7R9DJ48"/>
<organism evidence="3">
    <name type="scientific">Timema poppense</name>
    <name type="common">Walking stick</name>
    <dbReference type="NCBI Taxonomy" id="170557"/>
    <lineage>
        <taxon>Eukaryota</taxon>
        <taxon>Metazoa</taxon>
        <taxon>Ecdysozoa</taxon>
        <taxon>Arthropoda</taxon>
        <taxon>Hexapoda</taxon>
        <taxon>Insecta</taxon>
        <taxon>Pterygota</taxon>
        <taxon>Neoptera</taxon>
        <taxon>Polyneoptera</taxon>
        <taxon>Phasmatodea</taxon>
        <taxon>Timematodea</taxon>
        <taxon>Timematoidea</taxon>
        <taxon>Timematidae</taxon>
        <taxon>Timema</taxon>
    </lineage>
</organism>
<dbReference type="InterPro" id="IPR016186">
    <property type="entry name" value="C-type_lectin-like/link_sf"/>
</dbReference>
<dbReference type="PROSITE" id="PS00615">
    <property type="entry name" value="C_TYPE_LECTIN_1"/>
    <property type="match status" value="1"/>
</dbReference>
<dbReference type="InterPro" id="IPR050111">
    <property type="entry name" value="C-type_lectin/snaclec_domain"/>
</dbReference>
<keyword evidence="1" id="KW-1015">Disulfide bond</keyword>
<dbReference type="PROSITE" id="PS50041">
    <property type="entry name" value="C_TYPE_LECTIN_2"/>
    <property type="match status" value="1"/>
</dbReference>
<dbReference type="SUPFAM" id="SSF56436">
    <property type="entry name" value="C-type lectin-like"/>
    <property type="match status" value="1"/>
</dbReference>
<dbReference type="InterPro" id="IPR016187">
    <property type="entry name" value="CTDL_fold"/>
</dbReference>
<name>A0A7R9DJ48_TIMPO</name>
<dbReference type="InterPro" id="IPR018378">
    <property type="entry name" value="C-type_lectin_CS"/>
</dbReference>
<sequence length="326" mass="35579">MNMGNPFMNFCAITVWPPSHSIARSLARSPVCPPSHSVARSLACSPVWPRSRSLARSPVWARNRSVASSIAHQFGHAIAQSLVLSLAHQFVHVIAQSLVLSLTPQFGHAVVLSPARQFGHAIAQSLVLSLARQFGHAVALSLATAVRPHSRSVASSLAMDGNMAVHQLIALLLPLAMAQDFKYQDYQEVAGIGRYKVSSSPLTWYEARMDCVGDGTHLAIINSAEEMVAVSLVYNQFYEPGLAFIGFHNLYQIDDWTTVLDDPLSDSGFTRWYPGYPTNSTTVHCGNVYTGLEGGLADSSCLEQHYYICEMPLEMPLKDDCGSKDT</sequence>
<feature type="domain" description="C-type lectin" evidence="2">
    <location>
        <begin position="195"/>
        <end position="310"/>
    </location>
</feature>
<evidence type="ECO:0000259" key="2">
    <source>
        <dbReference type="PROSITE" id="PS50041"/>
    </source>
</evidence>
<gene>
    <name evidence="3" type="ORF">TPSB3V08_LOCUS9718</name>
</gene>